<protein>
    <submittedName>
        <fullName evidence="1">Uncharacterized protein</fullName>
    </submittedName>
</protein>
<keyword evidence="3" id="KW-1185">Reference proteome</keyword>
<proteinExistence type="predicted"/>
<gene>
    <name evidence="2" type="ORF">BD310DRAFT_924043</name>
    <name evidence="1" type="ORF">BD311DRAFT_161227</name>
</gene>
<reference evidence="1 3" key="1">
    <citation type="submission" date="2019-01" db="EMBL/GenBank/DDBJ databases">
        <title>Draft genome sequences of three monokaryotic isolates of the white-rot basidiomycete fungus Dichomitus squalens.</title>
        <authorList>
            <consortium name="DOE Joint Genome Institute"/>
            <person name="Lopez S.C."/>
            <person name="Andreopoulos B."/>
            <person name="Pangilinan J."/>
            <person name="Lipzen A."/>
            <person name="Riley R."/>
            <person name="Ahrendt S."/>
            <person name="Ng V."/>
            <person name="Barry K."/>
            <person name="Daum C."/>
            <person name="Grigoriev I.V."/>
            <person name="Hilden K.S."/>
            <person name="Makela M.R."/>
            <person name="de Vries R.P."/>
        </authorList>
    </citation>
    <scope>NUCLEOTIDE SEQUENCE [LARGE SCALE GENOMIC DNA]</scope>
    <source>
        <strain evidence="2 3">CBS 464.89</strain>
        <strain evidence="1">OM18370.1</strain>
    </source>
</reference>
<dbReference type="Proteomes" id="UP000292957">
    <property type="component" value="Unassembled WGS sequence"/>
</dbReference>
<dbReference type="Proteomes" id="UP000292082">
    <property type="component" value="Unassembled WGS sequence"/>
</dbReference>
<evidence type="ECO:0000313" key="2">
    <source>
        <dbReference type="EMBL" id="TBU59943.1"/>
    </source>
</evidence>
<dbReference type="EMBL" id="ML145109">
    <property type="protein sequence ID" value="TBU59943.1"/>
    <property type="molecule type" value="Genomic_DNA"/>
</dbReference>
<name>A0A4V2K108_9APHY</name>
<evidence type="ECO:0000313" key="1">
    <source>
        <dbReference type="EMBL" id="TBU30973.1"/>
    </source>
</evidence>
<dbReference type="OrthoDB" id="3265020at2759"/>
<dbReference type="EMBL" id="ML143402">
    <property type="protein sequence ID" value="TBU30973.1"/>
    <property type="molecule type" value="Genomic_DNA"/>
</dbReference>
<accession>A0A4V2K108</accession>
<sequence>MPRRLSPAHHYIRFGVSPPCTDPLTIRKGIQDALGQSFGLVSSHTYLDIIWLADDGTALVVRIAPSDAPKLLAAVAAASAVPRLSLVKESTFLPSLLSTAGILS</sequence>
<evidence type="ECO:0000313" key="3">
    <source>
        <dbReference type="Proteomes" id="UP000292082"/>
    </source>
</evidence>
<organism evidence="1">
    <name type="scientific">Dichomitus squalens</name>
    <dbReference type="NCBI Taxonomy" id="114155"/>
    <lineage>
        <taxon>Eukaryota</taxon>
        <taxon>Fungi</taxon>
        <taxon>Dikarya</taxon>
        <taxon>Basidiomycota</taxon>
        <taxon>Agaricomycotina</taxon>
        <taxon>Agaricomycetes</taxon>
        <taxon>Polyporales</taxon>
        <taxon>Polyporaceae</taxon>
        <taxon>Dichomitus</taxon>
    </lineage>
</organism>
<dbReference type="AlphaFoldDB" id="A0A4V2K108"/>